<dbReference type="PANTHER" id="PTHR24220:SF685">
    <property type="entry name" value="ABC TRANSPORTER RELATED"/>
    <property type="match status" value="1"/>
</dbReference>
<dbReference type="InterPro" id="IPR017911">
    <property type="entry name" value="MacB-like_ATP-bd"/>
</dbReference>
<keyword evidence="3 6" id="KW-0067">ATP-binding</keyword>
<keyword evidence="2" id="KW-0547">Nucleotide-binding</keyword>
<dbReference type="Proteomes" id="UP001519305">
    <property type="component" value="Unassembled WGS sequence"/>
</dbReference>
<sequence length="283" mass="29901">MTSSTAFDSRTADSRTADSRTADSRTADSRTADARRALHVSGVGLEVADGSATRRILDDVSLDVDRGEVVAVTGPSGSGKSTLLAVAGCLQTPDTGVVTLHGADGDVDLTARGADATRVRREHIGLVFQQPNLLPALTVREQLIVMTRLGRILPPPASERRRARERAAELLESVGLSGMAERRVSTLSGGQQARVNLARALMNEPELLLVDEPTAALDRASAEAVTDLIVDVTRHYGAATLYVTHDPGQAERADRVMEMVDGRLTDVGAPGGSAAQREHAVAR</sequence>
<feature type="domain" description="ABC transporter" evidence="5">
    <location>
        <begin position="38"/>
        <end position="282"/>
    </location>
</feature>
<dbReference type="SMART" id="SM00382">
    <property type="entry name" value="AAA"/>
    <property type="match status" value="1"/>
</dbReference>
<dbReference type="SUPFAM" id="SSF52540">
    <property type="entry name" value="P-loop containing nucleoside triphosphate hydrolases"/>
    <property type="match status" value="1"/>
</dbReference>
<dbReference type="GO" id="GO:0005524">
    <property type="term" value="F:ATP binding"/>
    <property type="evidence" value="ECO:0007669"/>
    <property type="project" value="UniProtKB-KW"/>
</dbReference>
<accession>A0ABS4U9M0</accession>
<protein>
    <submittedName>
        <fullName evidence="6">ABC transport system ATP-binding protein</fullName>
    </submittedName>
</protein>
<evidence type="ECO:0000259" key="5">
    <source>
        <dbReference type="PROSITE" id="PS50893"/>
    </source>
</evidence>
<feature type="region of interest" description="Disordered" evidence="4">
    <location>
        <begin position="1"/>
        <end position="33"/>
    </location>
</feature>
<dbReference type="InterPro" id="IPR003439">
    <property type="entry name" value="ABC_transporter-like_ATP-bd"/>
</dbReference>
<organism evidence="6 7">
    <name type="scientific">Corynebacterium freneyi</name>
    <dbReference type="NCBI Taxonomy" id="134034"/>
    <lineage>
        <taxon>Bacteria</taxon>
        <taxon>Bacillati</taxon>
        <taxon>Actinomycetota</taxon>
        <taxon>Actinomycetes</taxon>
        <taxon>Mycobacteriales</taxon>
        <taxon>Corynebacteriaceae</taxon>
        <taxon>Corynebacterium</taxon>
    </lineage>
</organism>
<dbReference type="PANTHER" id="PTHR24220">
    <property type="entry name" value="IMPORT ATP-BINDING PROTEIN"/>
    <property type="match status" value="1"/>
</dbReference>
<evidence type="ECO:0000256" key="2">
    <source>
        <dbReference type="ARBA" id="ARBA00022741"/>
    </source>
</evidence>
<dbReference type="InterPro" id="IPR003593">
    <property type="entry name" value="AAA+_ATPase"/>
</dbReference>
<gene>
    <name evidence="6" type="ORF">JOF33_001932</name>
</gene>
<dbReference type="Pfam" id="PF00005">
    <property type="entry name" value="ABC_tran"/>
    <property type="match status" value="1"/>
</dbReference>
<evidence type="ECO:0000256" key="4">
    <source>
        <dbReference type="SAM" id="MobiDB-lite"/>
    </source>
</evidence>
<evidence type="ECO:0000256" key="3">
    <source>
        <dbReference type="ARBA" id="ARBA00022840"/>
    </source>
</evidence>
<dbReference type="Gene3D" id="3.40.50.300">
    <property type="entry name" value="P-loop containing nucleotide triphosphate hydrolases"/>
    <property type="match status" value="1"/>
</dbReference>
<dbReference type="PROSITE" id="PS00211">
    <property type="entry name" value="ABC_TRANSPORTER_1"/>
    <property type="match status" value="1"/>
</dbReference>
<evidence type="ECO:0000256" key="1">
    <source>
        <dbReference type="ARBA" id="ARBA00022448"/>
    </source>
</evidence>
<dbReference type="EMBL" id="JAGINY010000001">
    <property type="protein sequence ID" value="MBP2333233.1"/>
    <property type="molecule type" value="Genomic_DNA"/>
</dbReference>
<comment type="caution">
    <text evidence="6">The sequence shown here is derived from an EMBL/GenBank/DDBJ whole genome shotgun (WGS) entry which is preliminary data.</text>
</comment>
<name>A0ABS4U9M0_9CORY</name>
<reference evidence="6 7" key="1">
    <citation type="submission" date="2021-03" db="EMBL/GenBank/DDBJ databases">
        <title>Sequencing the genomes of 1000 actinobacteria strains.</title>
        <authorList>
            <person name="Klenk H.-P."/>
        </authorList>
    </citation>
    <scope>NUCLEOTIDE SEQUENCE [LARGE SCALE GENOMIC DNA]</scope>
    <source>
        <strain evidence="6 7">DSM 44506</strain>
    </source>
</reference>
<feature type="compositionally biased region" description="Basic and acidic residues" evidence="4">
    <location>
        <begin position="10"/>
        <end position="33"/>
    </location>
</feature>
<keyword evidence="1" id="KW-0813">Transport</keyword>
<proteinExistence type="predicted"/>
<evidence type="ECO:0000313" key="6">
    <source>
        <dbReference type="EMBL" id="MBP2333233.1"/>
    </source>
</evidence>
<dbReference type="RefSeq" id="WP_209653850.1">
    <property type="nucleotide sequence ID" value="NZ_CP047357.1"/>
</dbReference>
<dbReference type="InterPro" id="IPR015854">
    <property type="entry name" value="ABC_transpr_LolD-like"/>
</dbReference>
<evidence type="ECO:0000313" key="7">
    <source>
        <dbReference type="Proteomes" id="UP001519305"/>
    </source>
</evidence>
<keyword evidence="7" id="KW-1185">Reference proteome</keyword>
<dbReference type="InterPro" id="IPR017871">
    <property type="entry name" value="ABC_transporter-like_CS"/>
</dbReference>
<dbReference type="PROSITE" id="PS50893">
    <property type="entry name" value="ABC_TRANSPORTER_2"/>
    <property type="match status" value="1"/>
</dbReference>
<dbReference type="CDD" id="cd03255">
    <property type="entry name" value="ABC_MJ0796_LolCDE_FtsE"/>
    <property type="match status" value="1"/>
</dbReference>
<dbReference type="InterPro" id="IPR027417">
    <property type="entry name" value="P-loop_NTPase"/>
</dbReference>